<name>A0A1B9GQZ7_9TREE</name>
<dbReference type="AlphaFoldDB" id="A0A1B9GQZ7"/>
<reference evidence="2 3" key="1">
    <citation type="submission" date="2013-07" db="EMBL/GenBank/DDBJ databases">
        <title>The Genome Sequence of Cryptococcus heveanensis BCC8398.</title>
        <authorList>
            <consortium name="The Broad Institute Genome Sequencing Platform"/>
            <person name="Cuomo C."/>
            <person name="Litvintseva A."/>
            <person name="Chen Y."/>
            <person name="Heitman J."/>
            <person name="Sun S."/>
            <person name="Springer D."/>
            <person name="Dromer F."/>
            <person name="Young S.K."/>
            <person name="Zeng Q."/>
            <person name="Gargeya S."/>
            <person name="Fitzgerald M."/>
            <person name="Abouelleil A."/>
            <person name="Alvarado L."/>
            <person name="Berlin A.M."/>
            <person name="Chapman S.B."/>
            <person name="Dewar J."/>
            <person name="Goldberg J."/>
            <person name="Griggs A."/>
            <person name="Gujja S."/>
            <person name="Hansen M."/>
            <person name="Howarth C."/>
            <person name="Imamovic A."/>
            <person name="Larimer J."/>
            <person name="McCowan C."/>
            <person name="Murphy C."/>
            <person name="Pearson M."/>
            <person name="Priest M."/>
            <person name="Roberts A."/>
            <person name="Saif S."/>
            <person name="Shea T."/>
            <person name="Sykes S."/>
            <person name="Wortman J."/>
            <person name="Nusbaum C."/>
            <person name="Birren B."/>
        </authorList>
    </citation>
    <scope>NUCLEOTIDE SEQUENCE [LARGE SCALE GENOMIC DNA]</scope>
    <source>
        <strain evidence="2 3">BCC8398</strain>
    </source>
</reference>
<accession>A0A1B9GQZ7</accession>
<feature type="domain" description="DUF7587" evidence="1">
    <location>
        <begin position="7"/>
        <end position="176"/>
    </location>
</feature>
<sequence>MRTKAVVIRLTDETSITPLTDNGFTASHPLFEPSPSDAQWKRDYKQHNANCLRDSPDAREGIVRHISSGWGYDSTAASPWISTTLSLDWAIWEAARRLAKLDIDWVDMSLIKLEWTYNESYRGNRAIWIDPYPLIKHYESEELHDRAATAFAKSSSEILAYGRIFKKDIIMTLEWSLDHTPFCLPAYCFRPFERWPPPQGWLDKLVWDPCSDSFSEARKKMRKRSQHLSKFRTNE</sequence>
<evidence type="ECO:0000313" key="3">
    <source>
        <dbReference type="Proteomes" id="UP000092666"/>
    </source>
</evidence>
<dbReference type="InterPro" id="IPR056009">
    <property type="entry name" value="DUF7587"/>
</dbReference>
<dbReference type="EMBL" id="KI669505">
    <property type="protein sequence ID" value="OCF33451.1"/>
    <property type="molecule type" value="Genomic_DNA"/>
</dbReference>
<reference evidence="3" key="2">
    <citation type="submission" date="2013-12" db="EMBL/GenBank/DDBJ databases">
        <title>Evolution of pathogenesis and genome organization in the Tremellales.</title>
        <authorList>
            <person name="Cuomo C."/>
            <person name="Litvintseva A."/>
            <person name="Heitman J."/>
            <person name="Chen Y."/>
            <person name="Sun S."/>
            <person name="Springer D."/>
            <person name="Dromer F."/>
            <person name="Young S."/>
            <person name="Zeng Q."/>
            <person name="Chapman S."/>
            <person name="Gujja S."/>
            <person name="Saif S."/>
            <person name="Birren B."/>
        </authorList>
    </citation>
    <scope>NUCLEOTIDE SEQUENCE [LARGE SCALE GENOMIC DNA]</scope>
    <source>
        <strain evidence="3">BCC8398</strain>
    </source>
</reference>
<dbReference type="OrthoDB" id="2564630at2759"/>
<proteinExistence type="predicted"/>
<gene>
    <name evidence="2" type="ORF">I316_04871</name>
</gene>
<evidence type="ECO:0000313" key="2">
    <source>
        <dbReference type="EMBL" id="OCF33451.1"/>
    </source>
</evidence>
<keyword evidence="3" id="KW-1185">Reference proteome</keyword>
<dbReference type="Pfam" id="PF24494">
    <property type="entry name" value="DUF7587"/>
    <property type="match status" value="1"/>
</dbReference>
<evidence type="ECO:0000259" key="1">
    <source>
        <dbReference type="Pfam" id="PF24494"/>
    </source>
</evidence>
<organism evidence="2 3">
    <name type="scientific">Kwoniella heveanensis BCC8398</name>
    <dbReference type="NCBI Taxonomy" id="1296120"/>
    <lineage>
        <taxon>Eukaryota</taxon>
        <taxon>Fungi</taxon>
        <taxon>Dikarya</taxon>
        <taxon>Basidiomycota</taxon>
        <taxon>Agaricomycotina</taxon>
        <taxon>Tremellomycetes</taxon>
        <taxon>Tremellales</taxon>
        <taxon>Cryptococcaceae</taxon>
        <taxon>Kwoniella</taxon>
    </lineage>
</organism>
<dbReference type="Proteomes" id="UP000092666">
    <property type="component" value="Unassembled WGS sequence"/>
</dbReference>
<protein>
    <recommendedName>
        <fullName evidence="1">DUF7587 domain-containing protein</fullName>
    </recommendedName>
</protein>